<evidence type="ECO:0000256" key="2">
    <source>
        <dbReference type="SAM" id="SignalP"/>
    </source>
</evidence>
<gene>
    <name evidence="3" type="ORF">DFJ66_5158</name>
</gene>
<dbReference type="AlphaFoldDB" id="A0A495XBK3"/>
<sequence length="180" mass="18276">MTRSILTIAAAALLLAGCTSKEPGDPTAGATTSTTATKSPDKTTTTSKPASGDALADFDACAQVNAVASQLSLSRIEPSGKDECDARWGQTTTAVKVKAFPDLGISDATGGSKARISDTSIGTRKAKKVEAGVTDTSCLIAVEVGSKSRVDFYAASTTSVQESCDAATKLATAIEPKLPK</sequence>
<evidence type="ECO:0000256" key="1">
    <source>
        <dbReference type="SAM" id="MobiDB-lite"/>
    </source>
</evidence>
<feature type="chain" id="PRO_5019721840" description="DUF3558 domain-containing protein" evidence="2">
    <location>
        <begin position="22"/>
        <end position="180"/>
    </location>
</feature>
<dbReference type="PROSITE" id="PS51257">
    <property type="entry name" value="PROKAR_LIPOPROTEIN"/>
    <property type="match status" value="1"/>
</dbReference>
<dbReference type="OrthoDB" id="3695525at2"/>
<protein>
    <recommendedName>
        <fullName evidence="5">DUF3558 domain-containing protein</fullName>
    </recommendedName>
</protein>
<comment type="caution">
    <text evidence="3">The sequence shown here is derived from an EMBL/GenBank/DDBJ whole genome shotgun (WGS) entry which is preliminary data.</text>
</comment>
<organism evidence="3 4">
    <name type="scientific">Saccharothrix variisporea</name>
    <dbReference type="NCBI Taxonomy" id="543527"/>
    <lineage>
        <taxon>Bacteria</taxon>
        <taxon>Bacillati</taxon>
        <taxon>Actinomycetota</taxon>
        <taxon>Actinomycetes</taxon>
        <taxon>Pseudonocardiales</taxon>
        <taxon>Pseudonocardiaceae</taxon>
        <taxon>Saccharothrix</taxon>
    </lineage>
</organism>
<accession>A0A495XBK3</accession>
<evidence type="ECO:0000313" key="3">
    <source>
        <dbReference type="EMBL" id="RKT71861.1"/>
    </source>
</evidence>
<evidence type="ECO:0008006" key="5">
    <source>
        <dbReference type="Google" id="ProtNLM"/>
    </source>
</evidence>
<reference evidence="3 4" key="1">
    <citation type="submission" date="2018-10" db="EMBL/GenBank/DDBJ databases">
        <title>Sequencing the genomes of 1000 actinobacteria strains.</title>
        <authorList>
            <person name="Klenk H.-P."/>
        </authorList>
    </citation>
    <scope>NUCLEOTIDE SEQUENCE [LARGE SCALE GENOMIC DNA]</scope>
    <source>
        <strain evidence="3 4">DSM 43911</strain>
    </source>
</reference>
<keyword evidence="4" id="KW-1185">Reference proteome</keyword>
<dbReference type="RefSeq" id="WP_121224470.1">
    <property type="nucleotide sequence ID" value="NZ_JBIUBA010000008.1"/>
</dbReference>
<proteinExistence type="predicted"/>
<evidence type="ECO:0000313" key="4">
    <source>
        <dbReference type="Proteomes" id="UP000272729"/>
    </source>
</evidence>
<dbReference type="Proteomes" id="UP000272729">
    <property type="component" value="Unassembled WGS sequence"/>
</dbReference>
<dbReference type="EMBL" id="RBXR01000001">
    <property type="protein sequence ID" value="RKT71861.1"/>
    <property type="molecule type" value="Genomic_DNA"/>
</dbReference>
<keyword evidence="2" id="KW-0732">Signal</keyword>
<feature type="signal peptide" evidence="2">
    <location>
        <begin position="1"/>
        <end position="21"/>
    </location>
</feature>
<name>A0A495XBK3_9PSEU</name>
<feature type="compositionally biased region" description="Low complexity" evidence="1">
    <location>
        <begin position="25"/>
        <end position="50"/>
    </location>
</feature>
<feature type="region of interest" description="Disordered" evidence="1">
    <location>
        <begin position="19"/>
        <end position="50"/>
    </location>
</feature>